<dbReference type="EC" id="3.6.3.-" evidence="9"/>
<keyword evidence="6" id="KW-1278">Translocase</keyword>
<dbReference type="SUPFAM" id="SSF52540">
    <property type="entry name" value="P-loop containing nucleoside triphosphate hydrolases"/>
    <property type="match status" value="1"/>
</dbReference>
<gene>
    <name evidence="9" type="primary">thiQ</name>
    <name evidence="9" type="ORF">IMCC3135_32200</name>
</gene>
<keyword evidence="2" id="KW-1003">Cell membrane</keyword>
<keyword evidence="10" id="KW-1185">Reference proteome</keyword>
<dbReference type="PROSITE" id="PS50893">
    <property type="entry name" value="ABC_TRANSPORTER_2"/>
    <property type="match status" value="1"/>
</dbReference>
<dbReference type="Gene3D" id="3.40.50.300">
    <property type="entry name" value="P-loop containing nucleotide triphosphate hydrolases"/>
    <property type="match status" value="1"/>
</dbReference>
<keyword evidence="5 9" id="KW-0067">ATP-binding</keyword>
<dbReference type="RefSeq" id="WP_088921252.1">
    <property type="nucleotide sequence ID" value="NZ_CP018632.1"/>
</dbReference>
<keyword evidence="3" id="KW-0997">Cell inner membrane</keyword>
<evidence type="ECO:0000313" key="9">
    <source>
        <dbReference type="EMBL" id="ASJ76485.1"/>
    </source>
</evidence>
<evidence type="ECO:0000256" key="4">
    <source>
        <dbReference type="ARBA" id="ARBA00022741"/>
    </source>
</evidence>
<evidence type="ECO:0000256" key="7">
    <source>
        <dbReference type="ARBA" id="ARBA00023136"/>
    </source>
</evidence>
<keyword evidence="1" id="KW-0813">Transport</keyword>
<dbReference type="KEGG" id="gai:IMCC3135_32200"/>
<dbReference type="PANTHER" id="PTHR42781">
    <property type="entry name" value="SPERMIDINE/PUTRESCINE IMPORT ATP-BINDING PROTEIN POTA"/>
    <property type="match status" value="1"/>
</dbReference>
<dbReference type="PROSITE" id="PS00211">
    <property type="entry name" value="ABC_TRANSPORTER_1"/>
    <property type="match status" value="1"/>
</dbReference>
<dbReference type="GO" id="GO:0016887">
    <property type="term" value="F:ATP hydrolysis activity"/>
    <property type="evidence" value="ECO:0007669"/>
    <property type="project" value="InterPro"/>
</dbReference>
<dbReference type="Proteomes" id="UP000250079">
    <property type="component" value="Chromosome"/>
</dbReference>
<evidence type="ECO:0000256" key="3">
    <source>
        <dbReference type="ARBA" id="ARBA00022519"/>
    </source>
</evidence>
<dbReference type="InterPro" id="IPR003439">
    <property type="entry name" value="ABC_transporter-like_ATP-bd"/>
</dbReference>
<dbReference type="InterPro" id="IPR003593">
    <property type="entry name" value="AAA+_ATPase"/>
</dbReference>
<proteinExistence type="predicted"/>
<evidence type="ECO:0000256" key="1">
    <source>
        <dbReference type="ARBA" id="ARBA00022448"/>
    </source>
</evidence>
<sequence length="213" mass="23484">MLQLDHTGIAFAEREWEFDLTLATHGVHALLGRSGSGKSTLLNLIAGFMRPDSGDIRWQGQSLLPMQPSLRPVTSLFQQQNLFSHLTVRQNTGLGIDPGLKLSAAQIQSIQSVLIDVGLEGMEHKLPGMLSGGEQQRVALARCLLRRRPLLLLDEPFSALDATTRQEMITLTRTVIAQYKPCVIMVTHDEEDAVAMQASILRIQDGRINHEAG</sequence>
<organism evidence="9 10">
    <name type="scientific">Granulosicoccus antarcticus IMCC3135</name>
    <dbReference type="NCBI Taxonomy" id="1192854"/>
    <lineage>
        <taxon>Bacteria</taxon>
        <taxon>Pseudomonadati</taxon>
        <taxon>Pseudomonadota</taxon>
        <taxon>Gammaproteobacteria</taxon>
        <taxon>Chromatiales</taxon>
        <taxon>Granulosicoccaceae</taxon>
        <taxon>Granulosicoccus</taxon>
    </lineage>
</organism>
<evidence type="ECO:0000259" key="8">
    <source>
        <dbReference type="PROSITE" id="PS50893"/>
    </source>
</evidence>
<dbReference type="EMBL" id="CP018632">
    <property type="protein sequence ID" value="ASJ76485.1"/>
    <property type="molecule type" value="Genomic_DNA"/>
</dbReference>
<dbReference type="Pfam" id="PF00005">
    <property type="entry name" value="ABC_tran"/>
    <property type="match status" value="1"/>
</dbReference>
<feature type="domain" description="ABC transporter" evidence="8">
    <location>
        <begin position="2"/>
        <end position="212"/>
    </location>
</feature>
<dbReference type="AlphaFoldDB" id="A0A2Z2P110"/>
<name>A0A2Z2P110_9GAMM</name>
<evidence type="ECO:0000256" key="5">
    <source>
        <dbReference type="ARBA" id="ARBA00022840"/>
    </source>
</evidence>
<keyword evidence="7" id="KW-0472">Membrane</keyword>
<keyword evidence="9" id="KW-0378">Hydrolase</keyword>
<evidence type="ECO:0000256" key="6">
    <source>
        <dbReference type="ARBA" id="ARBA00022967"/>
    </source>
</evidence>
<keyword evidence="4" id="KW-0547">Nucleotide-binding</keyword>
<reference evidence="9 10" key="1">
    <citation type="submission" date="2016-12" db="EMBL/GenBank/DDBJ databases">
        <authorList>
            <person name="Song W.-J."/>
            <person name="Kurnit D.M."/>
        </authorList>
    </citation>
    <scope>NUCLEOTIDE SEQUENCE [LARGE SCALE GENOMIC DNA]</scope>
    <source>
        <strain evidence="9 10">IMCC3135</strain>
    </source>
</reference>
<dbReference type="InterPro" id="IPR050093">
    <property type="entry name" value="ABC_SmlMolc_Importer"/>
</dbReference>
<accession>A0A2Z2P110</accession>
<dbReference type="InterPro" id="IPR027417">
    <property type="entry name" value="P-loop_NTPase"/>
</dbReference>
<dbReference type="OrthoDB" id="9802264at2"/>
<dbReference type="PANTHER" id="PTHR42781:SF1">
    <property type="entry name" value="THIAMINE IMPORT ATP-BINDING PROTEIN THIQ"/>
    <property type="match status" value="1"/>
</dbReference>
<evidence type="ECO:0000256" key="2">
    <source>
        <dbReference type="ARBA" id="ARBA00022475"/>
    </source>
</evidence>
<dbReference type="InterPro" id="IPR017871">
    <property type="entry name" value="ABC_transporter-like_CS"/>
</dbReference>
<dbReference type="GO" id="GO:0005524">
    <property type="term" value="F:ATP binding"/>
    <property type="evidence" value="ECO:0007669"/>
    <property type="project" value="UniProtKB-KW"/>
</dbReference>
<dbReference type="SMART" id="SM00382">
    <property type="entry name" value="AAA"/>
    <property type="match status" value="1"/>
</dbReference>
<evidence type="ECO:0000313" key="10">
    <source>
        <dbReference type="Proteomes" id="UP000250079"/>
    </source>
</evidence>
<protein>
    <submittedName>
        <fullName evidence="9">Thiamine import ATP-binding protein ThiQ</fullName>
        <ecNumber evidence="9">3.6.3.-</ecNumber>
    </submittedName>
</protein>